<keyword evidence="1" id="KW-1133">Transmembrane helix</keyword>
<dbReference type="Proteomes" id="UP001501725">
    <property type="component" value="Unassembled WGS sequence"/>
</dbReference>
<comment type="caution">
    <text evidence="2">The sequence shown here is derived from an EMBL/GenBank/DDBJ whole genome shotgun (WGS) entry which is preliminary data.</text>
</comment>
<reference evidence="3" key="1">
    <citation type="journal article" date="2019" name="Int. J. Syst. Evol. Microbiol.">
        <title>The Global Catalogue of Microorganisms (GCM) 10K type strain sequencing project: providing services to taxonomists for standard genome sequencing and annotation.</title>
        <authorList>
            <consortium name="The Broad Institute Genomics Platform"/>
            <consortium name="The Broad Institute Genome Sequencing Center for Infectious Disease"/>
            <person name="Wu L."/>
            <person name="Ma J."/>
        </authorList>
    </citation>
    <scope>NUCLEOTIDE SEQUENCE [LARGE SCALE GENOMIC DNA]</scope>
    <source>
        <strain evidence="3">JCM 17919</strain>
    </source>
</reference>
<accession>A0ABP8GPV3</accession>
<feature type="transmembrane region" description="Helical" evidence="1">
    <location>
        <begin position="41"/>
        <end position="59"/>
    </location>
</feature>
<keyword evidence="1" id="KW-0812">Transmembrane</keyword>
<keyword evidence="1" id="KW-0472">Membrane</keyword>
<organism evidence="2 3">
    <name type="scientific">Flaviaesturariibacter amylovorans</name>
    <dbReference type="NCBI Taxonomy" id="1084520"/>
    <lineage>
        <taxon>Bacteria</taxon>
        <taxon>Pseudomonadati</taxon>
        <taxon>Bacteroidota</taxon>
        <taxon>Chitinophagia</taxon>
        <taxon>Chitinophagales</taxon>
        <taxon>Chitinophagaceae</taxon>
        <taxon>Flaviaestuariibacter</taxon>
    </lineage>
</organism>
<proteinExistence type="predicted"/>
<evidence type="ECO:0000256" key="1">
    <source>
        <dbReference type="SAM" id="Phobius"/>
    </source>
</evidence>
<evidence type="ECO:0000313" key="3">
    <source>
        <dbReference type="Proteomes" id="UP001501725"/>
    </source>
</evidence>
<name>A0ABP8GPV3_9BACT</name>
<keyword evidence="3" id="KW-1185">Reference proteome</keyword>
<sequence length="86" mass="9906">MALLTPTFYAPIAPVAAERPKRQAVKVTLSEDIYNLDSRIARVIYGFALVSMLLLIHVMREDALTRRQIRGRCPVRTSTRFVRKLY</sequence>
<evidence type="ECO:0000313" key="2">
    <source>
        <dbReference type="EMBL" id="GAA4328250.1"/>
    </source>
</evidence>
<protein>
    <submittedName>
        <fullName evidence="2">Uncharacterized protein</fullName>
    </submittedName>
</protein>
<gene>
    <name evidence="2" type="ORF">GCM10023184_18030</name>
</gene>
<dbReference type="EMBL" id="BAABGY010000007">
    <property type="protein sequence ID" value="GAA4328250.1"/>
    <property type="molecule type" value="Genomic_DNA"/>
</dbReference>
<dbReference type="RefSeq" id="WP_345255219.1">
    <property type="nucleotide sequence ID" value="NZ_BAABGY010000007.1"/>
</dbReference>